<evidence type="ECO:0000313" key="11">
    <source>
        <dbReference type="Proteomes" id="UP000317158"/>
    </source>
</evidence>
<evidence type="ECO:0000256" key="2">
    <source>
        <dbReference type="ARBA" id="ARBA00007069"/>
    </source>
</evidence>
<accession>A0A520KTK4</accession>
<feature type="transmembrane region" description="Helical" evidence="8">
    <location>
        <begin position="404"/>
        <end position="425"/>
    </location>
</feature>
<dbReference type="NCBIfam" id="TIGR00974">
    <property type="entry name" value="3a0107s02c"/>
    <property type="match status" value="1"/>
</dbReference>
<feature type="domain" description="ABC transmembrane type-1" evidence="9">
    <location>
        <begin position="216"/>
        <end position="422"/>
    </location>
</feature>
<feature type="transmembrane region" description="Helical" evidence="8">
    <location>
        <begin position="211"/>
        <end position="235"/>
    </location>
</feature>
<dbReference type="InterPro" id="IPR035906">
    <property type="entry name" value="MetI-like_sf"/>
</dbReference>
<evidence type="ECO:0000256" key="1">
    <source>
        <dbReference type="ARBA" id="ARBA00004651"/>
    </source>
</evidence>
<feature type="transmembrane region" description="Helical" evidence="8">
    <location>
        <begin position="163"/>
        <end position="191"/>
    </location>
</feature>
<keyword evidence="7 8" id="KW-0472">Membrane</keyword>
<evidence type="ECO:0000256" key="4">
    <source>
        <dbReference type="ARBA" id="ARBA00022475"/>
    </source>
</evidence>
<keyword evidence="6 8" id="KW-1133">Transmembrane helix</keyword>
<evidence type="ECO:0000259" key="9">
    <source>
        <dbReference type="PROSITE" id="PS50928"/>
    </source>
</evidence>
<dbReference type="GO" id="GO:0035435">
    <property type="term" value="P:phosphate ion transmembrane transport"/>
    <property type="evidence" value="ECO:0007669"/>
    <property type="project" value="InterPro"/>
</dbReference>
<dbReference type="PANTHER" id="PTHR43470:SF3">
    <property type="entry name" value="PHOSPHATE TRANSPORT SYSTEM PERMEASE PROTEIN PSTA-RELATED"/>
    <property type="match status" value="1"/>
</dbReference>
<evidence type="ECO:0000256" key="6">
    <source>
        <dbReference type="ARBA" id="ARBA00022989"/>
    </source>
</evidence>
<dbReference type="Pfam" id="PF00528">
    <property type="entry name" value="BPD_transp_1"/>
    <property type="match status" value="1"/>
</dbReference>
<dbReference type="GO" id="GO:0005886">
    <property type="term" value="C:plasma membrane"/>
    <property type="evidence" value="ECO:0007669"/>
    <property type="project" value="UniProtKB-SubCell"/>
</dbReference>
<gene>
    <name evidence="10" type="primary">pstA</name>
    <name evidence="10" type="ORF">EF806_03290</name>
</gene>
<dbReference type="AlphaFoldDB" id="A0A520KTK4"/>
<feature type="transmembrane region" description="Helical" evidence="8">
    <location>
        <begin position="21"/>
        <end position="40"/>
    </location>
</feature>
<dbReference type="InterPro" id="IPR005672">
    <property type="entry name" value="Phosphate_PstA"/>
</dbReference>
<comment type="caution">
    <text evidence="10">The sequence shown here is derived from an EMBL/GenBank/DDBJ whole genome shotgun (WGS) entry which is preliminary data.</text>
</comment>
<comment type="similarity">
    <text evidence="2 8">Belongs to the binding-protein-dependent transport system permease family. CysTW subfamily.</text>
</comment>
<dbReference type="InterPro" id="IPR000515">
    <property type="entry name" value="MetI-like"/>
</dbReference>
<feature type="transmembrane region" description="Helical" evidence="8">
    <location>
        <begin position="256"/>
        <end position="281"/>
    </location>
</feature>
<feature type="transmembrane region" description="Helical" evidence="8">
    <location>
        <begin position="52"/>
        <end position="74"/>
    </location>
</feature>
<keyword evidence="5 8" id="KW-0812">Transmembrane</keyword>
<feature type="transmembrane region" description="Helical" evidence="8">
    <location>
        <begin position="330"/>
        <end position="352"/>
    </location>
</feature>
<dbReference type="Proteomes" id="UP000317158">
    <property type="component" value="Unassembled WGS sequence"/>
</dbReference>
<reference evidence="10 11" key="1">
    <citation type="journal article" date="2019" name="Nat. Microbiol.">
        <title>Wide diversity of methane and short-chain alkane metabolisms in uncultured archaea.</title>
        <authorList>
            <person name="Borrel G."/>
            <person name="Adam P.S."/>
            <person name="McKay L.J."/>
            <person name="Chen L.X."/>
            <person name="Sierra-Garcia I.N."/>
            <person name="Sieber C.M."/>
            <person name="Letourneur Q."/>
            <person name="Ghozlane A."/>
            <person name="Andersen G.L."/>
            <person name="Li W.J."/>
            <person name="Hallam S.J."/>
            <person name="Muyzer G."/>
            <person name="de Oliveira V.M."/>
            <person name="Inskeep W.P."/>
            <person name="Banfield J.F."/>
            <person name="Gribaldo S."/>
        </authorList>
    </citation>
    <scope>NUCLEOTIDE SEQUENCE [LARGE SCALE GENOMIC DNA]</scope>
    <source>
        <strain evidence="10">NM1a</strain>
    </source>
</reference>
<name>A0A520KTK4_METT2</name>
<dbReference type="SUPFAM" id="SSF161098">
    <property type="entry name" value="MetI-like"/>
    <property type="match status" value="1"/>
</dbReference>
<feature type="transmembrane region" description="Helical" evidence="8">
    <location>
        <begin position="95"/>
        <end position="112"/>
    </location>
</feature>
<evidence type="ECO:0000256" key="3">
    <source>
        <dbReference type="ARBA" id="ARBA00022448"/>
    </source>
</evidence>
<comment type="subcellular location">
    <subcellularLocation>
        <location evidence="1 8">Cell membrane</location>
        <topology evidence="1 8">Multi-pass membrane protein</topology>
    </subcellularLocation>
</comment>
<organism evidence="10 11">
    <name type="scientific">Methanoliparum thermophilum</name>
    <dbReference type="NCBI Taxonomy" id="2491083"/>
    <lineage>
        <taxon>Archaea</taxon>
        <taxon>Methanobacteriati</taxon>
        <taxon>Methanobacteriota</taxon>
        <taxon>Candidatus Methanoliparia</taxon>
        <taxon>Candidatus Methanoliparales</taxon>
        <taxon>Candidatus Methanoliparaceae</taxon>
        <taxon>Candidatus Methanoliparum</taxon>
    </lineage>
</organism>
<dbReference type="GO" id="GO:0005315">
    <property type="term" value="F:phosphate transmembrane transporter activity"/>
    <property type="evidence" value="ECO:0007669"/>
    <property type="project" value="InterPro"/>
</dbReference>
<proteinExistence type="inferred from homology"/>
<dbReference type="CDD" id="cd06261">
    <property type="entry name" value="TM_PBP2"/>
    <property type="match status" value="1"/>
</dbReference>
<dbReference type="PANTHER" id="PTHR43470">
    <property type="entry name" value="PHOSPHATE TRANSPORT SYSTEM PERMEASE PROTEIN PSTA-RELATED"/>
    <property type="match status" value="1"/>
</dbReference>
<sequence>MDRLKIKDFDIIRRITRIDRWAYSIGFIVLIFGFITLLTGSFNKSFISDYTIIFSWIIPAILLIPALISLFLFLKIIISDEKDDNSSFRRKRSIFFVYFIVLIILSLTVHSIDPSLSIIFDDLMIGVDSSIIISILLLIVGIIIIKLATNLQHGFKKQANQLFVFILFGLAASIVLLILGYILFILFVNGGGAINLEFLTGDVINYGADGGIFPCIVGTIYLVAGTVIIALILGVPTAIYMVEYANTSKLTRAINIAVNSLNGIPSIIFGLFGYAFLVSFFGRPTLLAGWILLGIMTVPTVIVTTEEALKNVPKSVREGSLAMGATKWQTIRRVVLPAAVPGIITGAVLSIGRAAGETAPIMFTATVFFPADIPSSVLEPTPVLTYHLYELMMRLSSPEMFTNAWGTALVLIVLVLGIDIIAIIIRDRYRKRIQW</sequence>
<keyword evidence="4 8" id="KW-1003">Cell membrane</keyword>
<dbReference type="PROSITE" id="PS50928">
    <property type="entry name" value="ABC_TM1"/>
    <property type="match status" value="1"/>
</dbReference>
<dbReference type="EMBL" id="RXIF01000004">
    <property type="protein sequence ID" value="RZN65080.1"/>
    <property type="molecule type" value="Genomic_DNA"/>
</dbReference>
<feature type="transmembrane region" description="Helical" evidence="8">
    <location>
        <begin position="132"/>
        <end position="151"/>
    </location>
</feature>
<evidence type="ECO:0000256" key="8">
    <source>
        <dbReference type="RuleBase" id="RU363043"/>
    </source>
</evidence>
<protein>
    <recommendedName>
        <fullName evidence="8">Phosphate transport system permease protein PstA</fullName>
    </recommendedName>
</protein>
<evidence type="ECO:0000313" key="10">
    <source>
        <dbReference type="EMBL" id="RZN65080.1"/>
    </source>
</evidence>
<evidence type="ECO:0000256" key="7">
    <source>
        <dbReference type="ARBA" id="ARBA00023136"/>
    </source>
</evidence>
<keyword evidence="3" id="KW-0813">Transport</keyword>
<feature type="transmembrane region" description="Helical" evidence="8">
    <location>
        <begin position="287"/>
        <end position="309"/>
    </location>
</feature>
<dbReference type="Gene3D" id="1.10.3720.10">
    <property type="entry name" value="MetI-like"/>
    <property type="match status" value="1"/>
</dbReference>
<evidence type="ECO:0000256" key="5">
    <source>
        <dbReference type="ARBA" id="ARBA00022692"/>
    </source>
</evidence>